<keyword evidence="7" id="KW-1185">Reference proteome</keyword>
<dbReference type="Proteomes" id="UP000434052">
    <property type="component" value="Unassembled WGS sequence"/>
</dbReference>
<dbReference type="SMART" id="SM00448">
    <property type="entry name" value="REC"/>
    <property type="match status" value="1"/>
</dbReference>
<reference evidence="5 6" key="1">
    <citation type="submission" date="2018-06" db="EMBL/GenBank/DDBJ databases">
        <title>Complete genome of Desulfovibrio marinus P48SEP.</title>
        <authorList>
            <person name="Crispim J.S."/>
            <person name="Vidigal P.M.P."/>
            <person name="Silva L.C.F."/>
            <person name="Araujo L.C."/>
            <person name="Laguardia C.N."/>
            <person name="Dias R.S."/>
            <person name="Sousa M.P."/>
            <person name="Paula S.O."/>
            <person name="Silva C."/>
        </authorList>
    </citation>
    <scope>NUCLEOTIDE SEQUENCE [LARGE SCALE GENOMIC DNA]</scope>
    <source>
        <strain evidence="5 6">P48SEP</strain>
    </source>
</reference>
<dbReference type="PANTHER" id="PTHR44591">
    <property type="entry name" value="STRESS RESPONSE REGULATOR PROTEIN 1"/>
    <property type="match status" value="1"/>
</dbReference>
<feature type="domain" description="Response regulatory" evidence="3">
    <location>
        <begin position="3"/>
        <end position="117"/>
    </location>
</feature>
<dbReference type="OrthoDB" id="9808843at2"/>
<evidence type="ECO:0000256" key="2">
    <source>
        <dbReference type="PROSITE-ProRule" id="PRU00169"/>
    </source>
</evidence>
<name>A0A6P1Z9X3_9BACT</name>
<organism evidence="5 6">
    <name type="scientific">Oceanidesulfovibrio marinus</name>
    <dbReference type="NCBI Taxonomy" id="370038"/>
    <lineage>
        <taxon>Bacteria</taxon>
        <taxon>Pseudomonadati</taxon>
        <taxon>Thermodesulfobacteriota</taxon>
        <taxon>Desulfovibrionia</taxon>
        <taxon>Desulfovibrionales</taxon>
        <taxon>Desulfovibrionaceae</taxon>
        <taxon>Oceanidesulfovibrio</taxon>
    </lineage>
</organism>
<dbReference type="InterPro" id="IPR050595">
    <property type="entry name" value="Bact_response_regulator"/>
</dbReference>
<reference evidence="4 7" key="2">
    <citation type="submission" date="2019-04" db="EMBL/GenBank/DDBJ databases">
        <title>Isolation and culture of sulfate reducing bacteria from the cold seep of the South China Sea.</title>
        <authorList>
            <person name="Sun C."/>
            <person name="Liu R."/>
        </authorList>
    </citation>
    <scope>NUCLEOTIDE SEQUENCE [LARGE SCALE GENOMIC DNA]</scope>
    <source>
        <strain evidence="4 7">CS1</strain>
    </source>
</reference>
<dbReference type="RefSeq" id="WP_144307423.1">
    <property type="nucleotide sequence ID" value="NZ_CP039543.1"/>
</dbReference>
<dbReference type="PROSITE" id="PS50110">
    <property type="entry name" value="RESPONSE_REGULATORY"/>
    <property type="match status" value="1"/>
</dbReference>
<proteinExistence type="predicted"/>
<dbReference type="SUPFAM" id="SSF52172">
    <property type="entry name" value="CheY-like"/>
    <property type="match status" value="1"/>
</dbReference>
<dbReference type="EMBL" id="CP039543">
    <property type="protein sequence ID" value="QJT10467.1"/>
    <property type="molecule type" value="Genomic_DNA"/>
</dbReference>
<dbReference type="Gene3D" id="3.40.50.2300">
    <property type="match status" value="1"/>
</dbReference>
<dbReference type="GO" id="GO:0000160">
    <property type="term" value="P:phosphorelay signal transduction system"/>
    <property type="evidence" value="ECO:0007669"/>
    <property type="project" value="InterPro"/>
</dbReference>
<keyword evidence="1 2" id="KW-0597">Phosphoprotein</keyword>
<protein>
    <submittedName>
        <fullName evidence="5">Response regulator</fullName>
    </submittedName>
</protein>
<dbReference type="EMBL" id="QMIF01000025">
    <property type="protein sequence ID" value="TVM30329.1"/>
    <property type="molecule type" value="Genomic_DNA"/>
</dbReference>
<dbReference type="Pfam" id="PF00072">
    <property type="entry name" value="Response_reg"/>
    <property type="match status" value="1"/>
</dbReference>
<evidence type="ECO:0000313" key="6">
    <source>
        <dbReference type="Proteomes" id="UP000434052"/>
    </source>
</evidence>
<evidence type="ECO:0000313" key="7">
    <source>
        <dbReference type="Proteomes" id="UP000503251"/>
    </source>
</evidence>
<dbReference type="Proteomes" id="UP000503251">
    <property type="component" value="Chromosome"/>
</dbReference>
<dbReference type="InterPro" id="IPR011006">
    <property type="entry name" value="CheY-like_superfamily"/>
</dbReference>
<dbReference type="AlphaFoldDB" id="A0A6P1Z9X3"/>
<feature type="modified residue" description="4-aspartylphosphate" evidence="2">
    <location>
        <position position="52"/>
    </location>
</feature>
<gene>
    <name evidence="5" type="ORF">DQK91_21260</name>
    <name evidence="4" type="ORF">E8L03_16705</name>
</gene>
<dbReference type="CDD" id="cd00156">
    <property type="entry name" value="REC"/>
    <property type="match status" value="1"/>
</dbReference>
<evidence type="ECO:0000313" key="5">
    <source>
        <dbReference type="EMBL" id="TVM30329.1"/>
    </source>
</evidence>
<evidence type="ECO:0000256" key="1">
    <source>
        <dbReference type="ARBA" id="ARBA00022553"/>
    </source>
</evidence>
<sequence>MARIIVLDDVSDQGTLVKRILERKGHEVTAFTEEEEAINAAAKTAPDLAILDIKLKKMTGVEVLEEIKKVAPSVKVIMLTGYPTLETARESVRLGASDYCVKPIDKDELESKVEEVLAM</sequence>
<evidence type="ECO:0000313" key="4">
    <source>
        <dbReference type="EMBL" id="QJT10467.1"/>
    </source>
</evidence>
<dbReference type="PANTHER" id="PTHR44591:SF3">
    <property type="entry name" value="RESPONSE REGULATORY DOMAIN-CONTAINING PROTEIN"/>
    <property type="match status" value="1"/>
</dbReference>
<accession>A0A6P1Z9X3</accession>
<evidence type="ECO:0000259" key="3">
    <source>
        <dbReference type="PROSITE" id="PS50110"/>
    </source>
</evidence>
<dbReference type="InterPro" id="IPR001789">
    <property type="entry name" value="Sig_transdc_resp-reg_receiver"/>
</dbReference>